<organism evidence="4 5">
    <name type="scientific">Allomyces macrogynus (strain ATCC 38327)</name>
    <name type="common">Allomyces javanicus var. macrogynus</name>
    <dbReference type="NCBI Taxonomy" id="578462"/>
    <lineage>
        <taxon>Eukaryota</taxon>
        <taxon>Fungi</taxon>
        <taxon>Fungi incertae sedis</taxon>
        <taxon>Blastocladiomycota</taxon>
        <taxon>Blastocladiomycetes</taxon>
        <taxon>Blastocladiales</taxon>
        <taxon>Blastocladiaceae</taxon>
        <taxon>Allomyces</taxon>
    </lineage>
</organism>
<dbReference type="EMBL" id="GG745332">
    <property type="protein sequence ID" value="KNE57748.1"/>
    <property type="molecule type" value="Genomic_DNA"/>
</dbReference>
<name>A0A0L0S5D4_ALLM3</name>
<dbReference type="PRINTS" id="PR00502">
    <property type="entry name" value="NUDIXFAMILY"/>
</dbReference>
<evidence type="ECO:0000259" key="3">
    <source>
        <dbReference type="PROSITE" id="PS51462"/>
    </source>
</evidence>
<dbReference type="OMA" id="KWEMVQR"/>
<feature type="domain" description="Nudix hydrolase" evidence="3">
    <location>
        <begin position="110"/>
        <end position="249"/>
    </location>
</feature>
<proteinExistence type="inferred from homology"/>
<dbReference type="PANTHER" id="PTHR11839:SF1">
    <property type="entry name" value="ADP-SUGAR PYROPHOSPHATASE"/>
    <property type="match status" value="1"/>
</dbReference>
<sequence>MHRHWRPSSLARTWSTLGARIGRPQQASEPAAASPLHATTLKISFRPVVVIQTHRAMSTDTPAPELQEPHILRKSVIASANWVSLKKIEWVDPRGVTRSWETAERTTRSGDCDAVAILALLKGGPKPTETVLTLQYRPPVDKLCVELPAGLIDKGETAEKAAVRELKEETGYHGNVVRTTGIQVNDPGLTNANMKLCILDVDRSLPENMHPVATPEDGEFIDRRLVPVRELLAKLEAFQQEGLAVDARLMHLAIGMNLSGFLTDTVDGSS</sequence>
<dbReference type="SUPFAM" id="SSF55811">
    <property type="entry name" value="Nudix"/>
    <property type="match status" value="1"/>
</dbReference>
<dbReference type="InterPro" id="IPR015797">
    <property type="entry name" value="NUDIX_hydrolase-like_dom_sf"/>
</dbReference>
<dbReference type="GO" id="GO:0047631">
    <property type="term" value="F:ADP-ribose diphosphatase activity"/>
    <property type="evidence" value="ECO:0007669"/>
    <property type="project" value="TreeGrafter"/>
</dbReference>
<evidence type="ECO:0000256" key="1">
    <source>
        <dbReference type="ARBA" id="ARBA00022801"/>
    </source>
</evidence>
<dbReference type="STRING" id="578462.A0A0L0S5D4"/>
<dbReference type="Gene3D" id="3.90.79.10">
    <property type="entry name" value="Nucleoside Triphosphate Pyrophosphohydrolase"/>
    <property type="match status" value="1"/>
</dbReference>
<dbReference type="InterPro" id="IPR020476">
    <property type="entry name" value="Nudix_hydrolase"/>
</dbReference>
<dbReference type="Pfam" id="PF00293">
    <property type="entry name" value="NUDIX"/>
    <property type="match status" value="1"/>
</dbReference>
<dbReference type="Proteomes" id="UP000054350">
    <property type="component" value="Unassembled WGS sequence"/>
</dbReference>
<dbReference type="InterPro" id="IPR020084">
    <property type="entry name" value="NUDIX_hydrolase_CS"/>
</dbReference>
<dbReference type="PROSITE" id="PS00893">
    <property type="entry name" value="NUDIX_BOX"/>
    <property type="match status" value="1"/>
</dbReference>
<evidence type="ECO:0000313" key="4">
    <source>
        <dbReference type="EMBL" id="KNE57748.1"/>
    </source>
</evidence>
<dbReference type="GO" id="GO:0019693">
    <property type="term" value="P:ribose phosphate metabolic process"/>
    <property type="evidence" value="ECO:0007669"/>
    <property type="project" value="TreeGrafter"/>
</dbReference>
<dbReference type="FunFam" id="3.90.79.10:FF:000016">
    <property type="entry name" value="ADP-sugar pyrophosphatase isoform X1"/>
    <property type="match status" value="1"/>
</dbReference>
<gene>
    <name evidence="4" type="ORF">AMAG_04605</name>
</gene>
<dbReference type="PROSITE" id="PS51462">
    <property type="entry name" value="NUDIX"/>
    <property type="match status" value="1"/>
</dbReference>
<accession>A0A0L0S5D4</accession>
<reference evidence="4 5" key="1">
    <citation type="submission" date="2009-11" db="EMBL/GenBank/DDBJ databases">
        <title>Annotation of Allomyces macrogynus ATCC 38327.</title>
        <authorList>
            <consortium name="The Broad Institute Genome Sequencing Platform"/>
            <person name="Russ C."/>
            <person name="Cuomo C."/>
            <person name="Burger G."/>
            <person name="Gray M.W."/>
            <person name="Holland P.W.H."/>
            <person name="King N."/>
            <person name="Lang F.B.F."/>
            <person name="Roger A.J."/>
            <person name="Ruiz-Trillo I."/>
            <person name="Young S.K."/>
            <person name="Zeng Q."/>
            <person name="Gargeya S."/>
            <person name="Fitzgerald M."/>
            <person name="Haas B."/>
            <person name="Abouelleil A."/>
            <person name="Alvarado L."/>
            <person name="Arachchi H.M."/>
            <person name="Berlin A."/>
            <person name="Chapman S.B."/>
            <person name="Gearin G."/>
            <person name="Goldberg J."/>
            <person name="Griggs A."/>
            <person name="Gujja S."/>
            <person name="Hansen M."/>
            <person name="Heiman D."/>
            <person name="Howarth C."/>
            <person name="Larimer J."/>
            <person name="Lui A."/>
            <person name="MacDonald P.J.P."/>
            <person name="McCowen C."/>
            <person name="Montmayeur A."/>
            <person name="Murphy C."/>
            <person name="Neiman D."/>
            <person name="Pearson M."/>
            <person name="Priest M."/>
            <person name="Roberts A."/>
            <person name="Saif S."/>
            <person name="Shea T."/>
            <person name="Sisk P."/>
            <person name="Stolte C."/>
            <person name="Sykes S."/>
            <person name="Wortman J."/>
            <person name="Nusbaum C."/>
            <person name="Birren B."/>
        </authorList>
    </citation>
    <scope>NUCLEOTIDE SEQUENCE [LARGE SCALE GENOMIC DNA]</scope>
    <source>
        <strain evidence="4 5">ATCC 38327</strain>
    </source>
</reference>
<dbReference type="GO" id="GO:0005634">
    <property type="term" value="C:nucleus"/>
    <property type="evidence" value="ECO:0007669"/>
    <property type="project" value="TreeGrafter"/>
</dbReference>
<comment type="similarity">
    <text evidence="2">Belongs to the Nudix hydrolase family.</text>
</comment>
<dbReference type="GO" id="GO:0006753">
    <property type="term" value="P:nucleoside phosphate metabolic process"/>
    <property type="evidence" value="ECO:0007669"/>
    <property type="project" value="TreeGrafter"/>
</dbReference>
<dbReference type="eggNOG" id="KOG3041">
    <property type="taxonomic scope" value="Eukaryota"/>
</dbReference>
<keyword evidence="1 2" id="KW-0378">Hydrolase</keyword>
<evidence type="ECO:0000313" key="5">
    <source>
        <dbReference type="Proteomes" id="UP000054350"/>
    </source>
</evidence>
<dbReference type="VEuPathDB" id="FungiDB:AMAG_04605"/>
<evidence type="ECO:0000256" key="2">
    <source>
        <dbReference type="RuleBase" id="RU003476"/>
    </source>
</evidence>
<protein>
    <recommendedName>
        <fullName evidence="3">Nudix hydrolase domain-containing protein</fullName>
    </recommendedName>
</protein>
<dbReference type="PANTHER" id="PTHR11839">
    <property type="entry name" value="UDP/ADP-SUGAR PYROPHOSPHATASE"/>
    <property type="match status" value="1"/>
</dbReference>
<dbReference type="InterPro" id="IPR000086">
    <property type="entry name" value="NUDIX_hydrolase_dom"/>
</dbReference>
<dbReference type="AlphaFoldDB" id="A0A0L0S5D4"/>
<reference evidence="5" key="2">
    <citation type="submission" date="2009-11" db="EMBL/GenBank/DDBJ databases">
        <title>The Genome Sequence of Allomyces macrogynus strain ATCC 38327.</title>
        <authorList>
            <consortium name="The Broad Institute Genome Sequencing Platform"/>
            <person name="Russ C."/>
            <person name="Cuomo C."/>
            <person name="Shea T."/>
            <person name="Young S.K."/>
            <person name="Zeng Q."/>
            <person name="Koehrsen M."/>
            <person name="Haas B."/>
            <person name="Borodovsky M."/>
            <person name="Guigo R."/>
            <person name="Alvarado L."/>
            <person name="Berlin A."/>
            <person name="Borenstein D."/>
            <person name="Chen Z."/>
            <person name="Engels R."/>
            <person name="Freedman E."/>
            <person name="Gellesch M."/>
            <person name="Goldberg J."/>
            <person name="Griggs A."/>
            <person name="Gujja S."/>
            <person name="Heiman D."/>
            <person name="Hepburn T."/>
            <person name="Howarth C."/>
            <person name="Jen D."/>
            <person name="Larson L."/>
            <person name="Lewis B."/>
            <person name="Mehta T."/>
            <person name="Park D."/>
            <person name="Pearson M."/>
            <person name="Roberts A."/>
            <person name="Saif S."/>
            <person name="Shenoy N."/>
            <person name="Sisk P."/>
            <person name="Stolte C."/>
            <person name="Sykes S."/>
            <person name="Walk T."/>
            <person name="White J."/>
            <person name="Yandava C."/>
            <person name="Burger G."/>
            <person name="Gray M.W."/>
            <person name="Holland P.W.H."/>
            <person name="King N."/>
            <person name="Lang F.B.F."/>
            <person name="Roger A.J."/>
            <person name="Ruiz-Trillo I."/>
            <person name="Lander E."/>
            <person name="Nusbaum C."/>
        </authorList>
    </citation>
    <scope>NUCLEOTIDE SEQUENCE [LARGE SCALE GENOMIC DNA]</scope>
    <source>
        <strain evidence="5">ATCC 38327</strain>
    </source>
</reference>
<keyword evidence="5" id="KW-1185">Reference proteome</keyword>
<dbReference type="OrthoDB" id="10249920at2759"/>
<dbReference type="CDD" id="cd18888">
    <property type="entry name" value="NUDIX_ADPRase_Nudt5"/>
    <property type="match status" value="1"/>
</dbReference>